<dbReference type="AlphaFoldDB" id="A0A1Y6FBK0"/>
<accession>A0A1Y6FBK0</accession>
<dbReference type="InterPro" id="IPR032809">
    <property type="entry name" value="Put_HupE_UreJ"/>
</dbReference>
<evidence type="ECO:0000256" key="2">
    <source>
        <dbReference type="SAM" id="SignalP"/>
    </source>
</evidence>
<organism evidence="3 4">
    <name type="scientific">Altererythrobacter xiamenensis</name>
    <dbReference type="NCBI Taxonomy" id="1316679"/>
    <lineage>
        <taxon>Bacteria</taxon>
        <taxon>Pseudomonadati</taxon>
        <taxon>Pseudomonadota</taxon>
        <taxon>Alphaproteobacteria</taxon>
        <taxon>Sphingomonadales</taxon>
        <taxon>Erythrobacteraceae</taxon>
        <taxon>Altererythrobacter</taxon>
    </lineage>
</organism>
<evidence type="ECO:0000313" key="3">
    <source>
        <dbReference type="EMBL" id="SMQ69803.1"/>
    </source>
</evidence>
<reference evidence="4" key="1">
    <citation type="submission" date="2017-04" db="EMBL/GenBank/DDBJ databases">
        <authorList>
            <person name="Varghese N."/>
            <person name="Submissions S."/>
        </authorList>
    </citation>
    <scope>NUCLEOTIDE SEQUENCE [LARGE SCALE GENOMIC DNA]</scope>
</reference>
<keyword evidence="2" id="KW-0732">Signal</keyword>
<gene>
    <name evidence="3" type="ORF">SAMN06297468_1986</name>
</gene>
<protein>
    <submittedName>
        <fullName evidence="3">HupE / UreJ protein</fullName>
    </submittedName>
</protein>
<feature type="signal peptide" evidence="2">
    <location>
        <begin position="1"/>
        <end position="26"/>
    </location>
</feature>
<sequence>MRNWIFIASVLLAACLALLPASGVKGHTTPDSQVTLHIHDRRIVADVIIPASEYGYATGNLDANDEGSLKSARAYIAAHASIADRSGEEWDERIDNLRFATVSGPKDLLATITFTAPGDAVDEAITLSWSPVLEQTPDHFATVLVQREGSGEAPELAGLLRQGDTQIEIPRGRSGFSIRFGSAMRLGIEHIMGGLDHLAFLLVLLLAAPLVAKNGRWQGLRNHRGSIRALVILATGFTIGHSLTLVGVVLSGATLPGSVVEPAIAATVLITAVHAVRPIFARRELVVAIVFGLIHGLGFAGFVQQTEAQVGRSMATLAGFNIGIEVIQVALIVLFVPVLLWLERKALYRPVRLALASLVGAMSVYWIVSRIGLIPG</sequence>
<dbReference type="PROSITE" id="PS51257">
    <property type="entry name" value="PROKAR_LIPOPROTEIN"/>
    <property type="match status" value="1"/>
</dbReference>
<feature type="transmembrane region" description="Helical" evidence="1">
    <location>
        <begin position="285"/>
        <end position="303"/>
    </location>
</feature>
<dbReference type="RefSeq" id="WP_159456638.1">
    <property type="nucleotide sequence ID" value="NZ_FXWG01000002.1"/>
</dbReference>
<dbReference type="Proteomes" id="UP000194420">
    <property type="component" value="Unassembled WGS sequence"/>
</dbReference>
<name>A0A1Y6FBK0_9SPHN</name>
<proteinExistence type="predicted"/>
<dbReference type="Pfam" id="PF13795">
    <property type="entry name" value="HupE_UreJ_2"/>
    <property type="match status" value="1"/>
</dbReference>
<feature type="transmembrane region" description="Helical" evidence="1">
    <location>
        <begin position="353"/>
        <end position="373"/>
    </location>
</feature>
<evidence type="ECO:0000256" key="1">
    <source>
        <dbReference type="SAM" id="Phobius"/>
    </source>
</evidence>
<keyword evidence="4" id="KW-1185">Reference proteome</keyword>
<feature type="transmembrane region" description="Helical" evidence="1">
    <location>
        <begin position="191"/>
        <end position="211"/>
    </location>
</feature>
<dbReference type="OrthoDB" id="9808870at2"/>
<keyword evidence="1" id="KW-1133">Transmembrane helix</keyword>
<dbReference type="EMBL" id="FXWG01000002">
    <property type="protein sequence ID" value="SMQ69803.1"/>
    <property type="molecule type" value="Genomic_DNA"/>
</dbReference>
<feature type="chain" id="PRO_5013142437" evidence="2">
    <location>
        <begin position="27"/>
        <end position="376"/>
    </location>
</feature>
<keyword evidence="1" id="KW-0812">Transmembrane</keyword>
<feature type="transmembrane region" description="Helical" evidence="1">
    <location>
        <begin position="231"/>
        <end position="253"/>
    </location>
</feature>
<keyword evidence="1" id="KW-0472">Membrane</keyword>
<feature type="transmembrane region" description="Helical" evidence="1">
    <location>
        <begin position="315"/>
        <end position="341"/>
    </location>
</feature>
<evidence type="ECO:0000313" key="4">
    <source>
        <dbReference type="Proteomes" id="UP000194420"/>
    </source>
</evidence>
<feature type="transmembrane region" description="Helical" evidence="1">
    <location>
        <begin position="259"/>
        <end position="276"/>
    </location>
</feature>